<accession>A0AB74UKA2</accession>
<protein>
    <submittedName>
        <fullName evidence="1">Uncharacterized protein</fullName>
    </submittedName>
</protein>
<evidence type="ECO:0000313" key="1">
    <source>
        <dbReference type="EMBL" id="XHV10189.1"/>
    </source>
</evidence>
<dbReference type="EMBL" id="PQ287319">
    <property type="protein sequence ID" value="XHV10189.1"/>
    <property type="molecule type" value="Genomic_DNA"/>
</dbReference>
<gene>
    <name evidence="1" type="ORF">S2L_065</name>
</gene>
<reference evidence="1" key="1">
    <citation type="submission" date="2024-10" db="EMBL/GenBank/DDBJ databases">
        <title>Genetic diversity among independent isolates of the Dolichocephalovirinae subfamily.</title>
        <authorList>
            <person name="Ely B."/>
            <person name="Thomas Q."/>
            <person name="Mohammadi T."/>
        </authorList>
    </citation>
    <scope>NUCLEOTIDE SEQUENCE</scope>
</reference>
<proteinExistence type="predicted"/>
<sequence length="89" mass="10272">MNPSRRRAMLAQIETCKQSSLVVEEATKHWRRDYEAYHHVMVSGQVGRYSDEAMKALTLQASATYEALLDALRVHANNLERLRSLRGHF</sequence>
<organism evidence="1">
    <name type="scientific">Caulobacter phage S2L</name>
    <dbReference type="NCBI Taxonomy" id="3348356"/>
    <lineage>
        <taxon>Viruses</taxon>
    </lineage>
</organism>
<name>A0AB74UKA2_9VIRU</name>